<dbReference type="PROSITE" id="PS50111">
    <property type="entry name" value="CHEMOTAXIS_TRANSDUC_2"/>
    <property type="match status" value="1"/>
</dbReference>
<gene>
    <name evidence="7" type="ORF">JY500_14460</name>
</gene>
<feature type="transmembrane region" description="Helical" evidence="4">
    <location>
        <begin position="292"/>
        <end position="314"/>
    </location>
</feature>
<evidence type="ECO:0000259" key="5">
    <source>
        <dbReference type="PROSITE" id="PS50111"/>
    </source>
</evidence>
<dbReference type="SMART" id="SM00283">
    <property type="entry name" value="MA"/>
    <property type="match status" value="1"/>
</dbReference>
<dbReference type="InterPro" id="IPR003660">
    <property type="entry name" value="HAMP_dom"/>
</dbReference>
<comment type="similarity">
    <text evidence="2">Belongs to the methyl-accepting chemotaxis (MCP) protein family.</text>
</comment>
<dbReference type="PROSITE" id="PS50885">
    <property type="entry name" value="HAMP"/>
    <property type="match status" value="1"/>
</dbReference>
<evidence type="ECO:0000259" key="6">
    <source>
        <dbReference type="PROSITE" id="PS50885"/>
    </source>
</evidence>
<evidence type="ECO:0000313" key="7">
    <source>
        <dbReference type="EMBL" id="QSI75690.1"/>
    </source>
</evidence>
<keyword evidence="8" id="KW-1185">Reference proteome</keyword>
<dbReference type="SMART" id="SM00304">
    <property type="entry name" value="HAMP"/>
    <property type="match status" value="2"/>
</dbReference>
<feature type="domain" description="Methyl-accepting transducer" evidence="5">
    <location>
        <begin position="374"/>
        <end position="610"/>
    </location>
</feature>
<dbReference type="SUPFAM" id="SSF58104">
    <property type="entry name" value="Methyl-accepting chemotaxis protein (MCP) signaling domain"/>
    <property type="match status" value="1"/>
</dbReference>
<dbReference type="Gene3D" id="1.10.287.950">
    <property type="entry name" value="Methyl-accepting chemotaxis protein"/>
    <property type="match status" value="1"/>
</dbReference>
<name>A0ABX7M1Q8_9RHOO</name>
<dbReference type="Gene3D" id="3.30.450.20">
    <property type="entry name" value="PAS domain"/>
    <property type="match status" value="1"/>
</dbReference>
<dbReference type="CDD" id="cd06225">
    <property type="entry name" value="HAMP"/>
    <property type="match status" value="1"/>
</dbReference>
<dbReference type="CDD" id="cd11386">
    <property type="entry name" value="MCP_signal"/>
    <property type="match status" value="1"/>
</dbReference>
<keyword evidence="4" id="KW-0472">Membrane</keyword>
<accession>A0ABX7M1Q8</accession>
<dbReference type="EMBL" id="CP071060">
    <property type="protein sequence ID" value="QSI75690.1"/>
    <property type="molecule type" value="Genomic_DNA"/>
</dbReference>
<dbReference type="RefSeq" id="WP_206253491.1">
    <property type="nucleotide sequence ID" value="NZ_CP071060.1"/>
</dbReference>
<dbReference type="InterPro" id="IPR004089">
    <property type="entry name" value="MCPsignal_dom"/>
</dbReference>
<feature type="domain" description="HAMP" evidence="6">
    <location>
        <begin position="315"/>
        <end position="369"/>
    </location>
</feature>
<evidence type="ECO:0000256" key="2">
    <source>
        <dbReference type="ARBA" id="ARBA00029447"/>
    </source>
</evidence>
<evidence type="ECO:0000313" key="8">
    <source>
        <dbReference type="Proteomes" id="UP000663570"/>
    </source>
</evidence>
<protein>
    <submittedName>
        <fullName evidence="7">Methyl-accepting chemotaxis protein</fullName>
    </submittedName>
</protein>
<evidence type="ECO:0000256" key="3">
    <source>
        <dbReference type="PROSITE-ProRule" id="PRU00284"/>
    </source>
</evidence>
<keyword evidence="1 3" id="KW-0807">Transducer</keyword>
<dbReference type="PANTHER" id="PTHR32089">
    <property type="entry name" value="METHYL-ACCEPTING CHEMOTAXIS PROTEIN MCPB"/>
    <property type="match status" value="1"/>
</dbReference>
<evidence type="ECO:0000256" key="1">
    <source>
        <dbReference type="ARBA" id="ARBA00023224"/>
    </source>
</evidence>
<proteinExistence type="inferred from homology"/>
<dbReference type="Pfam" id="PF00672">
    <property type="entry name" value="HAMP"/>
    <property type="match status" value="1"/>
</dbReference>
<sequence length="646" mass="69068">MKNWSVRQKILVSVVLTLLVSMLITSLLSARLFKAALTERLEEYELVRTVEAIRNDLDRSVSVPLEQTRVLAANTFMLDWMATGEPAEGVAAWQRFAAKVKDATGAVTVSWVSEATRNYYDSAKGLSRQIDPDGADSWFKAFMSSGKAAEFNLGVEASSPNVLMFTNVLAADSAGHRASVSLGLDVTAMADRVRKLAVGKSGQVFVVDARGQIQIHRNPELVKVNDKVKLNSLPGLATDAEKLLVKNNFNLVHVSGPNGPSIMVSSYLPIADWFVVVEIPEAEIYAPINRGLTLLAIADVVVLALALMLVLWIANSLTRPLARLRDAMRGLASGSGDLTQRLHVDSGDEIGAIAGSFNLFMEQLRSMFQRVREQTDLLGASVEQLGAMTQQLSSGSRHSADLTTQTAATIEEITVSIAHTASHAQDVAHSAEQAGQMSSTNAAAVSSVASEIDTISKSMDVLSEAMKDLEARSAQIGSVANVIKEIADQTNLLALNAAIEAARAGEQGRGFAVVADEVRKLAERTGKATVEIDQMVGGMRTNAANAMLRVGETHAAVQTGVGQVATVLAQIDSIREAMKGVVDSIAEIRDATTEQSRATEAMAQTAERMSATALEGDAEIQRTSAVITQLEVMAGELRQIVGNFRV</sequence>
<evidence type="ECO:0000256" key="4">
    <source>
        <dbReference type="SAM" id="Phobius"/>
    </source>
</evidence>
<keyword evidence="4" id="KW-0812">Transmembrane</keyword>
<dbReference type="Pfam" id="PF00015">
    <property type="entry name" value="MCPsignal"/>
    <property type="match status" value="1"/>
</dbReference>
<keyword evidence="4" id="KW-1133">Transmembrane helix</keyword>
<reference evidence="7 8" key="1">
    <citation type="submission" date="2021-02" db="EMBL/GenBank/DDBJ databases">
        <title>Niveibacterium changnyeongensis HC41.</title>
        <authorList>
            <person name="Kang M."/>
        </authorList>
    </citation>
    <scope>NUCLEOTIDE SEQUENCE [LARGE SCALE GENOMIC DNA]</scope>
    <source>
        <strain evidence="7 8">HC41</strain>
    </source>
</reference>
<organism evidence="7 8">
    <name type="scientific">Niveibacterium microcysteis</name>
    <dbReference type="NCBI Taxonomy" id="2811415"/>
    <lineage>
        <taxon>Bacteria</taxon>
        <taxon>Pseudomonadati</taxon>
        <taxon>Pseudomonadota</taxon>
        <taxon>Betaproteobacteria</taxon>
        <taxon>Rhodocyclales</taxon>
        <taxon>Rhodocyclaceae</taxon>
        <taxon>Niveibacterium</taxon>
    </lineage>
</organism>
<dbReference type="PANTHER" id="PTHR32089:SF112">
    <property type="entry name" value="LYSOZYME-LIKE PROTEIN-RELATED"/>
    <property type="match status" value="1"/>
</dbReference>
<dbReference type="Proteomes" id="UP000663570">
    <property type="component" value="Chromosome"/>
</dbReference>
<dbReference type="CDD" id="cd12912">
    <property type="entry name" value="PDC2_MCP_like"/>
    <property type="match status" value="1"/>
</dbReference>